<evidence type="ECO:0000256" key="1">
    <source>
        <dbReference type="ARBA" id="ARBA00003439"/>
    </source>
</evidence>
<dbReference type="KEGG" id="mde:101898593"/>
<comment type="function">
    <text evidence="1">Required for biogenesis of the 60S ribosomal subunit.</text>
</comment>
<name>A0A1I8N076_MUSDO</name>
<proteinExistence type="inferred from homology"/>
<evidence type="ECO:0000256" key="3">
    <source>
        <dbReference type="ARBA" id="ARBA00006369"/>
    </source>
</evidence>
<dbReference type="STRING" id="7370.A0A1I8N076"/>
<dbReference type="Pfam" id="PF04427">
    <property type="entry name" value="Brix"/>
    <property type="match status" value="1"/>
</dbReference>
<dbReference type="RefSeq" id="XP_005178884.1">
    <property type="nucleotide sequence ID" value="XM_005178827.3"/>
</dbReference>
<gene>
    <name evidence="11" type="primary">101898593</name>
    <name evidence="13" type="synonym">LOC101898593</name>
</gene>
<dbReference type="GeneID" id="101898593"/>
<dbReference type="InterPro" id="IPR026532">
    <property type="entry name" value="BRX1"/>
</dbReference>
<keyword evidence="5" id="KW-0690">Ribosome biogenesis</keyword>
<evidence type="ECO:0000256" key="2">
    <source>
        <dbReference type="ARBA" id="ARBA00004604"/>
    </source>
</evidence>
<dbReference type="VEuPathDB" id="VectorBase:MDOA010201"/>
<keyword evidence="8" id="KW-0175">Coiled coil</keyword>
<dbReference type="SMART" id="SM00879">
    <property type="entry name" value="Brix"/>
    <property type="match status" value="1"/>
</dbReference>
<evidence type="ECO:0000313" key="13">
    <source>
        <dbReference type="RefSeq" id="XP_005178884.1"/>
    </source>
</evidence>
<organism evidence="11">
    <name type="scientific">Musca domestica</name>
    <name type="common">House fly</name>
    <dbReference type="NCBI Taxonomy" id="7370"/>
    <lineage>
        <taxon>Eukaryota</taxon>
        <taxon>Metazoa</taxon>
        <taxon>Ecdysozoa</taxon>
        <taxon>Arthropoda</taxon>
        <taxon>Hexapoda</taxon>
        <taxon>Insecta</taxon>
        <taxon>Pterygota</taxon>
        <taxon>Neoptera</taxon>
        <taxon>Endopterygota</taxon>
        <taxon>Diptera</taxon>
        <taxon>Brachycera</taxon>
        <taxon>Muscomorpha</taxon>
        <taxon>Muscoidea</taxon>
        <taxon>Muscidae</taxon>
        <taxon>Musca</taxon>
    </lineage>
</organism>
<dbReference type="OrthoDB" id="1638493at2759"/>
<evidence type="ECO:0000313" key="11">
    <source>
        <dbReference type="EnsemblMetazoa" id="MDOA010201-PA"/>
    </source>
</evidence>
<dbReference type="AlphaFoldDB" id="A0A1I8N076"/>
<accession>A0A1I8N076</accession>
<feature type="region of interest" description="Disordered" evidence="9">
    <location>
        <begin position="1"/>
        <end position="33"/>
    </location>
</feature>
<evidence type="ECO:0000256" key="4">
    <source>
        <dbReference type="ARBA" id="ARBA00020522"/>
    </source>
</evidence>
<evidence type="ECO:0000313" key="12">
    <source>
        <dbReference type="Proteomes" id="UP001652621"/>
    </source>
</evidence>
<dbReference type="GO" id="GO:0005730">
    <property type="term" value="C:nucleolus"/>
    <property type="evidence" value="ECO:0007669"/>
    <property type="project" value="UniProtKB-SubCell"/>
</dbReference>
<feature type="domain" description="Brix" evidence="10">
    <location>
        <begin position="45"/>
        <end position="234"/>
    </location>
</feature>
<evidence type="ECO:0000256" key="5">
    <source>
        <dbReference type="ARBA" id="ARBA00022517"/>
    </source>
</evidence>
<dbReference type="EnsemblMetazoa" id="MDOA010201-RA">
    <property type="protein sequence ID" value="MDOA010201-PA"/>
    <property type="gene ID" value="MDOA010201"/>
</dbReference>
<evidence type="ECO:0000256" key="6">
    <source>
        <dbReference type="ARBA" id="ARBA00023242"/>
    </source>
</evidence>
<evidence type="ECO:0000256" key="7">
    <source>
        <dbReference type="ARBA" id="ARBA00080845"/>
    </source>
</evidence>
<evidence type="ECO:0000256" key="9">
    <source>
        <dbReference type="SAM" id="MobiDB-lite"/>
    </source>
</evidence>
<comment type="similarity">
    <text evidence="3">Belongs to the BRX1 family.</text>
</comment>
<evidence type="ECO:0000256" key="8">
    <source>
        <dbReference type="SAM" id="Coils"/>
    </source>
</evidence>
<dbReference type="PANTHER" id="PTHR13634:SF0">
    <property type="entry name" value="RIBOSOME BIOGENESIS PROTEIN BRX1 HOMOLOG"/>
    <property type="match status" value="1"/>
</dbReference>
<dbReference type="SUPFAM" id="SSF52954">
    <property type="entry name" value="Class II aaRS ABD-related"/>
    <property type="match status" value="1"/>
</dbReference>
<reference evidence="13" key="2">
    <citation type="submission" date="2025-04" db="UniProtKB">
        <authorList>
            <consortium name="RefSeq"/>
        </authorList>
    </citation>
    <scope>IDENTIFICATION</scope>
    <source>
        <strain evidence="13">Aabys</strain>
    </source>
</reference>
<protein>
    <recommendedName>
        <fullName evidence="4">Ribosome biogenesis protein BRX1 homolog</fullName>
    </recommendedName>
    <alternativeName>
        <fullName evidence="7">Brix domain-containing protein 2 homolog</fullName>
    </alternativeName>
</protein>
<dbReference type="FunFam" id="3.40.50.10480:FF:000003">
    <property type="entry name" value="Ribosome biogenesis protein BRX1"/>
    <property type="match status" value="1"/>
</dbReference>
<evidence type="ECO:0000259" key="10">
    <source>
        <dbReference type="PROSITE" id="PS50833"/>
    </source>
</evidence>
<reference evidence="11" key="1">
    <citation type="submission" date="2021-01" db="UniProtKB">
        <authorList>
            <consortium name="EnsemblMetazoa"/>
        </authorList>
    </citation>
    <scope>IDENTIFICATION</scope>
    <source>
        <strain evidence="11">Aabys</strain>
    </source>
</reference>
<keyword evidence="6" id="KW-0539">Nucleus</keyword>
<dbReference type="PANTHER" id="PTHR13634">
    <property type="entry name" value="RIBOSOME BIOGENESIS PROTEIN BRIX"/>
    <property type="match status" value="1"/>
</dbReference>
<dbReference type="Proteomes" id="UP001652621">
    <property type="component" value="Unplaced"/>
</dbReference>
<dbReference type="VEuPathDB" id="VectorBase:MDOMA2_007882"/>
<dbReference type="PROSITE" id="PS50833">
    <property type="entry name" value="BRIX"/>
    <property type="match status" value="1"/>
</dbReference>
<feature type="coiled-coil region" evidence="8">
    <location>
        <begin position="327"/>
        <end position="354"/>
    </location>
</feature>
<keyword evidence="12" id="KW-1185">Reference proteome</keyword>
<dbReference type="InterPro" id="IPR007109">
    <property type="entry name" value="Brix"/>
</dbReference>
<dbReference type="eggNOG" id="KOG2971">
    <property type="taxonomic scope" value="Eukaryota"/>
</dbReference>
<comment type="subcellular location">
    <subcellularLocation>
        <location evidence="2">Nucleus</location>
        <location evidence="2">Nucleolus</location>
    </subcellularLocation>
</comment>
<feature type="compositionally biased region" description="Basic residues" evidence="9">
    <location>
        <begin position="1"/>
        <end position="10"/>
    </location>
</feature>
<dbReference type="GO" id="GO:0019843">
    <property type="term" value="F:rRNA binding"/>
    <property type="evidence" value="ECO:0007669"/>
    <property type="project" value="InterPro"/>
</dbReference>
<sequence length="356" mass="41527">MGKKFQKKRKTEQLEIVPMDENPPLPPQRPSDEVIPKREKWINKQRVLVFAARGISHRDRHLMKDIKTLMPHHRPESKMERTKTLATVNDMCEMKHCNKSILFEGRRKRDLYMWVSNIPNGPSAKFLVENIHTMAELKMTGNCLRGSRPLLSFDSKFDEVPHLKLLKELFTQTFGVPNHHPKSQPFIDHVYSFTYLDRRIWFRNFQILSEDGGLAEIGPRFVMNPVKIFEGSFTGGALWENPDYVSPAKQRQMLKKAAKERYVNRIEQKVHHEATLPTKAYEGVEYDDIFEDRDAFETAKVLAEQAKKKALQIQEKAKKTPKDKLTKKIKEKQLEAVKQVIEKKKEKANKVGKKKA</sequence>
<dbReference type="GO" id="GO:0006364">
    <property type="term" value="P:rRNA processing"/>
    <property type="evidence" value="ECO:0007669"/>
    <property type="project" value="InterPro"/>
</dbReference>
<dbReference type="GO" id="GO:0000027">
    <property type="term" value="P:ribosomal large subunit assembly"/>
    <property type="evidence" value="ECO:0007669"/>
    <property type="project" value="TreeGrafter"/>
</dbReference>